<dbReference type="InterPro" id="IPR050582">
    <property type="entry name" value="HAD-like_SerB"/>
</dbReference>
<dbReference type="PANTHER" id="PTHR43344">
    <property type="entry name" value="PHOSPHOSERINE PHOSPHATASE"/>
    <property type="match status" value="1"/>
</dbReference>
<dbReference type="GO" id="GO:0000287">
    <property type="term" value="F:magnesium ion binding"/>
    <property type="evidence" value="ECO:0007669"/>
    <property type="project" value="TreeGrafter"/>
</dbReference>
<comment type="pathway">
    <text evidence="2">Amino-acid biosynthesis; L-serine biosynthesis; L-serine from 3-phospho-D-glycerate: step 3/3.</text>
</comment>
<dbReference type="Proteomes" id="UP000550729">
    <property type="component" value="Unassembled WGS sequence"/>
</dbReference>
<keyword evidence="7 12" id="KW-0378">Hydrolase</keyword>
<protein>
    <recommendedName>
        <fullName evidence="4">phosphoserine phosphatase</fullName>
        <ecNumber evidence="4">3.1.3.3</ecNumber>
    </recommendedName>
</protein>
<comment type="catalytic activity">
    <reaction evidence="10">
        <text>O-phospho-L-serine + H2O = L-serine + phosphate</text>
        <dbReference type="Rhea" id="RHEA:21208"/>
        <dbReference type="ChEBI" id="CHEBI:15377"/>
        <dbReference type="ChEBI" id="CHEBI:33384"/>
        <dbReference type="ChEBI" id="CHEBI:43474"/>
        <dbReference type="ChEBI" id="CHEBI:57524"/>
        <dbReference type="EC" id="3.1.3.3"/>
    </reaction>
</comment>
<comment type="catalytic activity">
    <reaction evidence="11">
        <text>O-phospho-D-serine + H2O = D-serine + phosphate</text>
        <dbReference type="Rhea" id="RHEA:24873"/>
        <dbReference type="ChEBI" id="CHEBI:15377"/>
        <dbReference type="ChEBI" id="CHEBI:35247"/>
        <dbReference type="ChEBI" id="CHEBI:43474"/>
        <dbReference type="ChEBI" id="CHEBI:58680"/>
        <dbReference type="EC" id="3.1.3.3"/>
    </reaction>
</comment>
<comment type="similarity">
    <text evidence="3">Belongs to the HAD-like hydrolase superfamily. SerB family.</text>
</comment>
<organism evidence="12 13">
    <name type="scientific">Gordonia asplenii</name>
    <dbReference type="NCBI Taxonomy" id="2725283"/>
    <lineage>
        <taxon>Bacteria</taxon>
        <taxon>Bacillati</taxon>
        <taxon>Actinomycetota</taxon>
        <taxon>Actinomycetes</taxon>
        <taxon>Mycobacteriales</taxon>
        <taxon>Gordoniaceae</taxon>
        <taxon>Gordonia</taxon>
    </lineage>
</organism>
<dbReference type="EMBL" id="JABBNB010000008">
    <property type="protein sequence ID" value="NMO01498.1"/>
    <property type="molecule type" value="Genomic_DNA"/>
</dbReference>
<keyword evidence="13" id="KW-1185">Reference proteome</keyword>
<dbReference type="InterPro" id="IPR023214">
    <property type="entry name" value="HAD_sf"/>
</dbReference>
<evidence type="ECO:0000256" key="11">
    <source>
        <dbReference type="ARBA" id="ARBA00048523"/>
    </source>
</evidence>
<comment type="caution">
    <text evidence="12">The sequence shown here is derived from an EMBL/GenBank/DDBJ whole genome shotgun (WGS) entry which is preliminary data.</text>
</comment>
<keyword evidence="5" id="KW-0028">Amino-acid biosynthesis</keyword>
<evidence type="ECO:0000256" key="10">
    <source>
        <dbReference type="ARBA" id="ARBA00048138"/>
    </source>
</evidence>
<evidence type="ECO:0000256" key="1">
    <source>
        <dbReference type="ARBA" id="ARBA00001946"/>
    </source>
</evidence>
<evidence type="ECO:0000256" key="6">
    <source>
        <dbReference type="ARBA" id="ARBA00022723"/>
    </source>
</evidence>
<evidence type="ECO:0000256" key="3">
    <source>
        <dbReference type="ARBA" id="ARBA00009184"/>
    </source>
</evidence>
<comment type="cofactor">
    <cofactor evidence="1">
        <name>Mg(2+)</name>
        <dbReference type="ChEBI" id="CHEBI:18420"/>
    </cofactor>
</comment>
<evidence type="ECO:0000256" key="7">
    <source>
        <dbReference type="ARBA" id="ARBA00022801"/>
    </source>
</evidence>
<accession>A0A848L1G9</accession>
<evidence type="ECO:0000256" key="5">
    <source>
        <dbReference type="ARBA" id="ARBA00022605"/>
    </source>
</evidence>
<dbReference type="GO" id="GO:0005737">
    <property type="term" value="C:cytoplasm"/>
    <property type="evidence" value="ECO:0007669"/>
    <property type="project" value="TreeGrafter"/>
</dbReference>
<proteinExistence type="inferred from homology"/>
<name>A0A848L1G9_9ACTN</name>
<dbReference type="Gene3D" id="3.40.50.1000">
    <property type="entry name" value="HAD superfamily/HAD-like"/>
    <property type="match status" value="2"/>
</dbReference>
<dbReference type="SUPFAM" id="SSF56784">
    <property type="entry name" value="HAD-like"/>
    <property type="match status" value="1"/>
</dbReference>
<dbReference type="GO" id="GO:0006564">
    <property type="term" value="P:L-serine biosynthetic process"/>
    <property type="evidence" value="ECO:0007669"/>
    <property type="project" value="UniProtKB-KW"/>
</dbReference>
<keyword evidence="6" id="KW-0479">Metal-binding</keyword>
<evidence type="ECO:0000313" key="13">
    <source>
        <dbReference type="Proteomes" id="UP000550729"/>
    </source>
</evidence>
<gene>
    <name evidence="12" type="ORF">HH308_09770</name>
</gene>
<dbReference type="EC" id="3.1.3.3" evidence="4"/>
<dbReference type="GO" id="GO:0036424">
    <property type="term" value="F:L-phosphoserine phosphatase activity"/>
    <property type="evidence" value="ECO:0007669"/>
    <property type="project" value="TreeGrafter"/>
</dbReference>
<evidence type="ECO:0000313" key="12">
    <source>
        <dbReference type="EMBL" id="NMO01498.1"/>
    </source>
</evidence>
<keyword evidence="9" id="KW-0718">Serine biosynthesis</keyword>
<dbReference type="PANTHER" id="PTHR43344:SF2">
    <property type="entry name" value="PHOSPHOSERINE PHOSPHATASE"/>
    <property type="match status" value="1"/>
</dbReference>
<sequence length="409" mass="43280">MAASGVAAGSTSGAGDAAAAPRVCPKLDAGLAWYGTNRERLQAIIDANSPCAGTWKGKRAPVALFDWDNTVVKNDIGYGTNYWMLRHDKVLQPPNADWKAAHRYMTTAAANALRKACGTSTPPGLPLPTSSNKACADEILAVLDDETSSGAKAFAGYVARRTLGDYEFSGALAAGHTAAELTGFAAAAKVHNLRAPIGAQDTVGSRRVDGYIRVYPQIKNLIAVLKGNGIVPWVVSASPEPIVTVWAPEVGIDAAHTVGVRYETLLGRLTARPQACGGASNAITYVDGKRCWANQAIFGITGPAAWRQAPADVRQILAAGDSTTDVTFVSDATKGHLVINRNKTELMCRAYDNRDGNWVINPMFIDPEKQQTTRYPCSTSGYTASNGAQLPLRRADGSIVPDQVDSVHG</sequence>
<keyword evidence="8" id="KW-0460">Magnesium</keyword>
<dbReference type="InterPro" id="IPR036412">
    <property type="entry name" value="HAD-like_sf"/>
</dbReference>
<evidence type="ECO:0000256" key="9">
    <source>
        <dbReference type="ARBA" id="ARBA00023299"/>
    </source>
</evidence>
<evidence type="ECO:0000256" key="2">
    <source>
        <dbReference type="ARBA" id="ARBA00005135"/>
    </source>
</evidence>
<reference evidence="12 13" key="1">
    <citation type="submission" date="2020-04" db="EMBL/GenBank/DDBJ databases">
        <title>Gordonia sp. nov. TBRC 11910.</title>
        <authorList>
            <person name="Suriyachadkun C."/>
        </authorList>
    </citation>
    <scope>NUCLEOTIDE SEQUENCE [LARGE SCALE GENOMIC DNA]</scope>
    <source>
        <strain evidence="12 13">TBRC 11910</strain>
    </source>
</reference>
<dbReference type="AlphaFoldDB" id="A0A848L1G9"/>
<evidence type="ECO:0000256" key="4">
    <source>
        <dbReference type="ARBA" id="ARBA00012640"/>
    </source>
</evidence>
<evidence type="ECO:0000256" key="8">
    <source>
        <dbReference type="ARBA" id="ARBA00022842"/>
    </source>
</evidence>